<comment type="caution">
    <text evidence="2">The sequence shown here is derived from an EMBL/GenBank/DDBJ whole genome shotgun (WGS) entry which is preliminary data.</text>
</comment>
<reference evidence="2 3" key="1">
    <citation type="submission" date="2018-07" db="EMBL/GenBank/DDBJ databases">
        <title>Whole genome sequence of Mycobacterium uberis.</title>
        <authorList>
            <person name="Benjak A."/>
        </authorList>
    </citation>
    <scope>NUCLEOTIDE SEQUENCE [LARGE SCALE GENOMIC DNA]</scope>
    <source>
        <strain evidence="2 3">Jura</strain>
    </source>
</reference>
<keyword evidence="1" id="KW-1133">Transmembrane helix</keyword>
<gene>
    <name evidence="2" type="ORF">MUBE_04900</name>
</gene>
<evidence type="ECO:0000313" key="2">
    <source>
        <dbReference type="EMBL" id="RFD26276.1"/>
    </source>
</evidence>
<evidence type="ECO:0000313" key="3">
    <source>
        <dbReference type="Proteomes" id="UP000258522"/>
    </source>
</evidence>
<proteinExistence type="predicted"/>
<dbReference type="AlphaFoldDB" id="A0A3E1HIK9"/>
<feature type="transmembrane region" description="Helical" evidence="1">
    <location>
        <begin position="53"/>
        <end position="78"/>
    </location>
</feature>
<protein>
    <recommendedName>
        <fullName evidence="4">Transmembrane protein</fullName>
    </recommendedName>
</protein>
<keyword evidence="1" id="KW-0812">Transmembrane</keyword>
<evidence type="ECO:0008006" key="4">
    <source>
        <dbReference type="Google" id="ProtNLM"/>
    </source>
</evidence>
<keyword evidence="3" id="KW-1185">Reference proteome</keyword>
<dbReference type="Proteomes" id="UP000258522">
    <property type="component" value="Unassembled WGS sequence"/>
</dbReference>
<name>A0A3E1HIK9_9MYCO</name>
<dbReference type="EMBL" id="QAYL01000006">
    <property type="protein sequence ID" value="RFD26276.1"/>
    <property type="molecule type" value="Genomic_DNA"/>
</dbReference>
<organism evidence="2 3">
    <name type="scientific">Mycobacterium uberis</name>
    <dbReference type="NCBI Taxonomy" id="2162698"/>
    <lineage>
        <taxon>Bacteria</taxon>
        <taxon>Bacillati</taxon>
        <taxon>Actinomycetota</taxon>
        <taxon>Actinomycetes</taxon>
        <taxon>Mycobacteriales</taxon>
        <taxon>Mycobacteriaceae</taxon>
        <taxon>Mycobacterium</taxon>
    </lineage>
</organism>
<sequence>MSVWFNYEATFKILLFSMLTGATLPGLFALGIRLQAIGAGDTSTNGAAPRHKLILVTLACVIYALVLMVVILGVLYIARDFIAHHIYYLFPGI</sequence>
<keyword evidence="1" id="KW-0472">Membrane</keyword>
<evidence type="ECO:0000256" key="1">
    <source>
        <dbReference type="SAM" id="Phobius"/>
    </source>
</evidence>
<dbReference type="RefSeq" id="WP_116539696.1">
    <property type="nucleotide sequence ID" value="NZ_QAYL01000006.1"/>
</dbReference>
<dbReference type="OrthoDB" id="4829747at2"/>
<accession>A0A3E1HIK9</accession>